<accession>A0AA39K9G0</accession>
<comment type="caution">
    <text evidence="4">The sequence shown here is derived from an EMBL/GenBank/DDBJ whole genome shotgun (WGS) entry which is preliminary data.</text>
</comment>
<dbReference type="PANTHER" id="PTHR43329">
    <property type="entry name" value="EPOXIDE HYDROLASE"/>
    <property type="match status" value="1"/>
</dbReference>
<evidence type="ECO:0000256" key="1">
    <source>
        <dbReference type="ARBA" id="ARBA00022801"/>
    </source>
</evidence>
<protein>
    <submittedName>
        <fullName evidence="4">Alpha/Beta hydrolase protein</fullName>
    </submittedName>
</protein>
<keyword evidence="1 4" id="KW-0378">Hydrolase</keyword>
<dbReference type="InterPro" id="IPR029058">
    <property type="entry name" value="AB_hydrolase_fold"/>
</dbReference>
<dbReference type="PROSITE" id="PS51257">
    <property type="entry name" value="PROKAR_LIPOPROTEIN"/>
    <property type="match status" value="1"/>
</dbReference>
<reference evidence="4" key="1">
    <citation type="submission" date="2023-06" db="EMBL/GenBank/DDBJ databases">
        <authorList>
            <consortium name="Lawrence Berkeley National Laboratory"/>
            <person name="Ahrendt S."/>
            <person name="Sahu N."/>
            <person name="Indic B."/>
            <person name="Wong-Bajracharya J."/>
            <person name="Merenyi Z."/>
            <person name="Ke H.-M."/>
            <person name="Monk M."/>
            <person name="Kocsube S."/>
            <person name="Drula E."/>
            <person name="Lipzen A."/>
            <person name="Balint B."/>
            <person name="Henrissat B."/>
            <person name="Andreopoulos B."/>
            <person name="Martin F.M."/>
            <person name="Harder C.B."/>
            <person name="Rigling D."/>
            <person name="Ford K.L."/>
            <person name="Foster G.D."/>
            <person name="Pangilinan J."/>
            <person name="Papanicolaou A."/>
            <person name="Barry K."/>
            <person name="LaButti K."/>
            <person name="Viragh M."/>
            <person name="Koriabine M."/>
            <person name="Yan M."/>
            <person name="Riley R."/>
            <person name="Champramary S."/>
            <person name="Plett K.L."/>
            <person name="Tsai I.J."/>
            <person name="Slot J."/>
            <person name="Sipos G."/>
            <person name="Plett J."/>
            <person name="Nagy L.G."/>
            <person name="Grigoriev I.V."/>
        </authorList>
    </citation>
    <scope>NUCLEOTIDE SEQUENCE</scope>
    <source>
        <strain evidence="4">CCBAS 213</strain>
    </source>
</reference>
<evidence type="ECO:0000256" key="2">
    <source>
        <dbReference type="ARBA" id="ARBA00038334"/>
    </source>
</evidence>
<dbReference type="PRINTS" id="PR00412">
    <property type="entry name" value="EPOXHYDRLASE"/>
</dbReference>
<keyword evidence="5" id="KW-1185">Reference proteome</keyword>
<dbReference type="SUPFAM" id="SSF53474">
    <property type="entry name" value="alpha/beta-Hydrolases"/>
    <property type="match status" value="1"/>
</dbReference>
<name>A0AA39K9G0_ARMTA</name>
<feature type="domain" description="AB hydrolase-1" evidence="3">
    <location>
        <begin position="77"/>
        <end position="355"/>
    </location>
</feature>
<evidence type="ECO:0000313" key="5">
    <source>
        <dbReference type="Proteomes" id="UP001175211"/>
    </source>
</evidence>
<dbReference type="InterPro" id="IPR000639">
    <property type="entry name" value="Epox_hydrolase-like"/>
</dbReference>
<evidence type="ECO:0000259" key="3">
    <source>
        <dbReference type="Pfam" id="PF00561"/>
    </source>
</evidence>
<dbReference type="AlphaFoldDB" id="A0AA39K9G0"/>
<dbReference type="EMBL" id="JAUEPS010000024">
    <property type="protein sequence ID" value="KAK0455741.1"/>
    <property type="molecule type" value="Genomic_DNA"/>
</dbReference>
<dbReference type="GeneID" id="85366126"/>
<dbReference type="RefSeq" id="XP_060329251.1">
    <property type="nucleotide sequence ID" value="XM_060482578.1"/>
</dbReference>
<comment type="similarity">
    <text evidence="2">Belongs to the AB hydrolase superfamily. Epoxide hydrolase family.</text>
</comment>
<proteinExistence type="inferred from homology"/>
<sequence length="380" mass="42551">MKSSLIFSTFLAMRPQFCFSTFLFLGGCLLSGVSSRFDPTTYTRTTAACKAVKRDADHAVVDIELSYVDINPTAKTAIILVHGWPSIWSTWAYQIQALEHDYRLIVPDLRGFGRSSHPEDVQTSGTMFDHVGDLACILEHAKVDTAICLGHDWGSVLCYEAGRLRPDIFQGVIGAVVPYIPSAGPFVPIKDLTTVFPKLTYQLFFGLQTPDAVKELDKDIRRSLRATLRAKSSPPPDEFLKSSETFLGAWSDYEEIPPIPFLSPEEEDYLVEEFSHQGFKNTLQFYTTGNRHGTWKFANEQGNHTLPQPVLAIYPTHDPVADWVKAAELLQSESFLPRLTTATVEGSHWIQMENPGPFNAALKNWLEANFGRSSRAEDEL</sequence>
<dbReference type="Pfam" id="PF00561">
    <property type="entry name" value="Abhydrolase_1"/>
    <property type="match status" value="1"/>
</dbReference>
<dbReference type="GO" id="GO:0016787">
    <property type="term" value="F:hydrolase activity"/>
    <property type="evidence" value="ECO:0007669"/>
    <property type="project" value="UniProtKB-KW"/>
</dbReference>
<evidence type="ECO:0000313" key="4">
    <source>
        <dbReference type="EMBL" id="KAK0455741.1"/>
    </source>
</evidence>
<dbReference type="Proteomes" id="UP001175211">
    <property type="component" value="Unassembled WGS sequence"/>
</dbReference>
<dbReference type="InterPro" id="IPR000073">
    <property type="entry name" value="AB_hydrolase_1"/>
</dbReference>
<gene>
    <name evidence="4" type="ORF">EV420DRAFT_557942</name>
</gene>
<dbReference type="Gene3D" id="3.40.50.1820">
    <property type="entry name" value="alpha/beta hydrolase"/>
    <property type="match status" value="1"/>
</dbReference>
<organism evidence="4 5">
    <name type="scientific">Armillaria tabescens</name>
    <name type="common">Ringless honey mushroom</name>
    <name type="synonym">Agaricus tabescens</name>
    <dbReference type="NCBI Taxonomy" id="1929756"/>
    <lineage>
        <taxon>Eukaryota</taxon>
        <taxon>Fungi</taxon>
        <taxon>Dikarya</taxon>
        <taxon>Basidiomycota</taxon>
        <taxon>Agaricomycotina</taxon>
        <taxon>Agaricomycetes</taxon>
        <taxon>Agaricomycetidae</taxon>
        <taxon>Agaricales</taxon>
        <taxon>Marasmiineae</taxon>
        <taxon>Physalacriaceae</taxon>
        <taxon>Desarmillaria</taxon>
    </lineage>
</organism>